<dbReference type="STRING" id="546262.NEICINOT_05005"/>
<protein>
    <submittedName>
        <fullName evidence="1">Uncharacterized protein</fullName>
    </submittedName>
</protein>
<sequence length="48" mass="5735">MPSEGMRIRPDASLRRLAEIRDKGSTLWYIDRFMPTSRPPWILPYLPF</sequence>
<evidence type="ECO:0000313" key="2">
    <source>
        <dbReference type="Proteomes" id="UP000003294"/>
    </source>
</evidence>
<organism evidence="1 2">
    <name type="scientific">Neisseria cinerea ATCC 14685</name>
    <dbReference type="NCBI Taxonomy" id="546262"/>
    <lineage>
        <taxon>Bacteria</taxon>
        <taxon>Pseudomonadati</taxon>
        <taxon>Pseudomonadota</taxon>
        <taxon>Betaproteobacteria</taxon>
        <taxon>Neisseriales</taxon>
        <taxon>Neisseriaceae</taxon>
        <taxon>Neisseria</taxon>
    </lineage>
</organism>
<proteinExistence type="predicted"/>
<evidence type="ECO:0000313" key="1">
    <source>
        <dbReference type="EMBL" id="EEZ70885.1"/>
    </source>
</evidence>
<dbReference type="Proteomes" id="UP000003294">
    <property type="component" value="Unassembled WGS sequence"/>
</dbReference>
<gene>
    <name evidence="1" type="ORF">NEICINOT_05005</name>
</gene>
<comment type="caution">
    <text evidence="1">The sequence shown here is derived from an EMBL/GenBank/DDBJ whole genome shotgun (WGS) entry which is preliminary data.</text>
</comment>
<dbReference type="EMBL" id="ACDY02000016">
    <property type="protein sequence ID" value="EEZ70885.1"/>
    <property type="molecule type" value="Genomic_DNA"/>
</dbReference>
<dbReference type="AlphaFoldDB" id="D0W5N6"/>
<name>D0W5N6_NEICI</name>
<reference evidence="1 2" key="1">
    <citation type="submission" date="2009-10" db="EMBL/GenBank/DDBJ databases">
        <authorList>
            <person name="Weinstock G."/>
            <person name="Sodergren E."/>
            <person name="Clifton S."/>
            <person name="Fulton L."/>
            <person name="Fulton B."/>
            <person name="Courtney L."/>
            <person name="Fronick C."/>
            <person name="Harrison M."/>
            <person name="Strong C."/>
            <person name="Farmer C."/>
            <person name="Delahaunty K."/>
            <person name="Markovic C."/>
            <person name="Hall O."/>
            <person name="Minx P."/>
            <person name="Tomlinson C."/>
            <person name="Mitreva M."/>
            <person name="Nelson J."/>
            <person name="Hou S."/>
            <person name="Wollam A."/>
            <person name="Pepin K.H."/>
            <person name="Johnson M."/>
            <person name="Bhonagiri V."/>
            <person name="Nash W.E."/>
            <person name="Warren W."/>
            <person name="Chinwalla A."/>
            <person name="Mardis E.R."/>
            <person name="Wilson R.K."/>
        </authorList>
    </citation>
    <scope>NUCLEOTIDE SEQUENCE [LARGE SCALE GENOMIC DNA]</scope>
    <source>
        <strain evidence="1 2">ATCC 14685</strain>
    </source>
</reference>
<accession>D0W5N6</accession>